<evidence type="ECO:0000256" key="7">
    <source>
        <dbReference type="ARBA" id="ARBA00023288"/>
    </source>
</evidence>
<keyword evidence="5" id="KW-0472">Membrane</keyword>
<dbReference type="InterPro" id="IPR006059">
    <property type="entry name" value="SBP"/>
</dbReference>
<dbReference type="PANTHER" id="PTHR43649">
    <property type="entry name" value="ARABINOSE-BINDING PROTEIN-RELATED"/>
    <property type="match status" value="1"/>
</dbReference>
<dbReference type="EMBL" id="AGRW01000048">
    <property type="protein sequence ID" value="EIC01631.1"/>
    <property type="molecule type" value="Genomic_DNA"/>
</dbReference>
<accession>H7EL99</accession>
<feature type="signal peptide" evidence="8">
    <location>
        <begin position="1"/>
        <end position="23"/>
    </location>
</feature>
<comment type="similarity">
    <text evidence="2">Belongs to the bacterial solute-binding protein 1 family.</text>
</comment>
<keyword evidence="7" id="KW-0449">Lipoprotein</keyword>
<gene>
    <name evidence="9" type="ORF">TresaDRAFT_2020</name>
</gene>
<proteinExistence type="inferred from homology"/>
<evidence type="ECO:0000313" key="10">
    <source>
        <dbReference type="Proteomes" id="UP000003571"/>
    </source>
</evidence>
<dbReference type="AlphaFoldDB" id="H7EL99"/>
<evidence type="ECO:0000313" key="9">
    <source>
        <dbReference type="EMBL" id="EIC01631.1"/>
    </source>
</evidence>
<dbReference type="Gene3D" id="3.40.190.10">
    <property type="entry name" value="Periplasmic binding protein-like II"/>
    <property type="match status" value="2"/>
</dbReference>
<name>H7EL99_9SPIR</name>
<sequence>MRNMVKNMALAAMVLSIASLDFSCSKNGGEAKASDKPVDIELWYGAAVTEAGPPPADWVGYGIIKEKLNINLNMSALPSSENDQDQKINAAGAANALPDIFMVSNKVLPRLVENQLLANVDDMYDMMPGRTSKLYDASAKAFTSFTVQEKGKTVTHSYGLAQPGSIVRNEGVLIRKDWLDKLGLSVPKTTDEFLEVMKAFTYKDPDGNGKDDTYGIGGYLEVSATNEGLGRRFDPIFGAFGVAGTWNLSSVETAGLNINKPEYYDAMEFFKKIIDEKVIDPNWLAYKKDDFRAAWKQGRFGIMREQNAAYSSKSNYAPFDKNFPEGEWIIVNPPVGPSGKSSVGTYSQSYRIYAVSQKAASEGKKAAIAKLLEWMSSDEGYYLLGWGVEGVNYTKNAQGVPTADNLPDPNLAYTSSAAQPLTQLRNMVYYNSDIELASRYPNYITEVSKKEMKGLEVLRTMQSKPWTACIGQDKMPQPGADLERFYQQGVVEFFTGKRELTKENWAKFLEDFNKLGGADWEKNGIALAKENRFIK</sequence>
<evidence type="ECO:0000256" key="1">
    <source>
        <dbReference type="ARBA" id="ARBA00004418"/>
    </source>
</evidence>
<dbReference type="InterPro" id="IPR050490">
    <property type="entry name" value="Bact_solute-bd_prot1"/>
</dbReference>
<dbReference type="PANTHER" id="PTHR43649:SF33">
    <property type="entry name" value="POLYGALACTURONAN_RHAMNOGALACTURONAN-BINDING PROTEIN YTCQ"/>
    <property type="match status" value="1"/>
</dbReference>
<feature type="chain" id="PRO_5003608794" evidence="8">
    <location>
        <begin position="24"/>
        <end position="535"/>
    </location>
</feature>
<dbReference type="PATRIC" id="fig|907348.3.peg.1680"/>
<dbReference type="eggNOG" id="COG1653">
    <property type="taxonomic scope" value="Bacteria"/>
</dbReference>
<organism evidence="9 10">
    <name type="scientific">Treponema saccharophilum DSM 2985</name>
    <dbReference type="NCBI Taxonomy" id="907348"/>
    <lineage>
        <taxon>Bacteria</taxon>
        <taxon>Pseudomonadati</taxon>
        <taxon>Spirochaetota</taxon>
        <taxon>Spirochaetia</taxon>
        <taxon>Spirochaetales</taxon>
        <taxon>Treponemataceae</taxon>
        <taxon>Treponema</taxon>
    </lineage>
</organism>
<evidence type="ECO:0000256" key="4">
    <source>
        <dbReference type="ARBA" id="ARBA00022729"/>
    </source>
</evidence>
<evidence type="ECO:0000256" key="6">
    <source>
        <dbReference type="ARBA" id="ARBA00023139"/>
    </source>
</evidence>
<dbReference type="RefSeq" id="WP_002704641.1">
    <property type="nucleotide sequence ID" value="NZ_AGRW01000048.1"/>
</dbReference>
<dbReference type="SUPFAM" id="SSF53850">
    <property type="entry name" value="Periplasmic binding protein-like II"/>
    <property type="match status" value="1"/>
</dbReference>
<protein>
    <submittedName>
        <fullName evidence="9">Carbohydrate ABC transporter substrate-binding protein, CUT1 family</fullName>
    </submittedName>
</protein>
<keyword evidence="6" id="KW-0564">Palmitate</keyword>
<dbReference type="Pfam" id="PF13416">
    <property type="entry name" value="SBP_bac_8"/>
    <property type="match status" value="1"/>
</dbReference>
<evidence type="ECO:0000256" key="5">
    <source>
        <dbReference type="ARBA" id="ARBA00023136"/>
    </source>
</evidence>
<keyword evidence="4 8" id="KW-0732">Signal</keyword>
<dbReference type="GO" id="GO:0042597">
    <property type="term" value="C:periplasmic space"/>
    <property type="evidence" value="ECO:0007669"/>
    <property type="project" value="UniProtKB-SubCell"/>
</dbReference>
<keyword evidence="3" id="KW-1003">Cell membrane</keyword>
<dbReference type="STRING" id="907348.TresaDRAFT_2020"/>
<keyword evidence="10" id="KW-1185">Reference proteome</keyword>
<evidence type="ECO:0000256" key="8">
    <source>
        <dbReference type="SAM" id="SignalP"/>
    </source>
</evidence>
<comment type="subcellular location">
    <subcellularLocation>
        <location evidence="1">Periplasm</location>
    </subcellularLocation>
</comment>
<evidence type="ECO:0000256" key="3">
    <source>
        <dbReference type="ARBA" id="ARBA00022475"/>
    </source>
</evidence>
<reference evidence="9 10" key="1">
    <citation type="submission" date="2011-09" db="EMBL/GenBank/DDBJ databases">
        <title>The draft genome of Treponema saccharophilum DSM 2985.</title>
        <authorList>
            <consortium name="US DOE Joint Genome Institute (JGI-PGF)"/>
            <person name="Lucas S."/>
            <person name="Copeland A."/>
            <person name="Lapidus A."/>
            <person name="Glavina del Rio T."/>
            <person name="Dalin E."/>
            <person name="Tice H."/>
            <person name="Bruce D."/>
            <person name="Goodwin L."/>
            <person name="Pitluck S."/>
            <person name="Peters L."/>
            <person name="Kyrpides N."/>
            <person name="Mavromatis K."/>
            <person name="Ivanova N."/>
            <person name="Markowitz V."/>
            <person name="Cheng J.-F."/>
            <person name="Hugenholtz P."/>
            <person name="Woyke T."/>
            <person name="Wu D."/>
            <person name="Gronow S."/>
            <person name="Wellnitz S."/>
            <person name="Brambilla E."/>
            <person name="Klenk H.-P."/>
            <person name="Eisen J.A."/>
        </authorList>
    </citation>
    <scope>NUCLEOTIDE SEQUENCE [LARGE SCALE GENOMIC DNA]</scope>
    <source>
        <strain evidence="9 10">DSM 2985</strain>
    </source>
</reference>
<evidence type="ECO:0000256" key="2">
    <source>
        <dbReference type="ARBA" id="ARBA00008520"/>
    </source>
</evidence>
<comment type="caution">
    <text evidence="9">The sequence shown here is derived from an EMBL/GenBank/DDBJ whole genome shotgun (WGS) entry which is preliminary data.</text>
</comment>
<dbReference type="Proteomes" id="UP000003571">
    <property type="component" value="Unassembled WGS sequence"/>
</dbReference>